<comment type="pathway">
    <text evidence="10">Polyol metabolism; 1,2-propanediol degradation.</text>
</comment>
<protein>
    <recommendedName>
        <fullName evidence="4 10">Phosphate propanoyltransferase</fullName>
        <ecNumber evidence="3 10">2.3.1.222</ecNumber>
    </recommendedName>
</protein>
<accession>A0A1M4X541</accession>
<keyword evidence="8 10" id="KW-0012">Acyltransferase</keyword>
<dbReference type="GO" id="GO:0046872">
    <property type="term" value="F:metal ion binding"/>
    <property type="evidence" value="ECO:0007669"/>
    <property type="project" value="UniProtKB-KW"/>
</dbReference>
<evidence type="ECO:0000256" key="8">
    <source>
        <dbReference type="ARBA" id="ARBA00023315"/>
    </source>
</evidence>
<evidence type="ECO:0000256" key="6">
    <source>
        <dbReference type="ARBA" id="ARBA00022723"/>
    </source>
</evidence>
<dbReference type="InterPro" id="IPR008300">
    <property type="entry name" value="PTAC"/>
</dbReference>
<comment type="similarity">
    <text evidence="2 10">Belongs to the PduL family.</text>
</comment>
<proteinExistence type="inferred from homology"/>
<name>A0A1M4X541_9FIRM</name>
<evidence type="ECO:0000256" key="1">
    <source>
        <dbReference type="ARBA" id="ARBA00001947"/>
    </source>
</evidence>
<gene>
    <name evidence="11" type="ORF">SAMN02745133_01370</name>
</gene>
<reference evidence="12" key="1">
    <citation type="submission" date="2016-11" db="EMBL/GenBank/DDBJ databases">
        <authorList>
            <person name="Varghese N."/>
            <person name="Submissions S."/>
        </authorList>
    </citation>
    <scope>NUCLEOTIDE SEQUENCE [LARGE SCALE GENOMIC DNA]</scope>
    <source>
        <strain evidence="12">DSM 12395</strain>
    </source>
</reference>
<keyword evidence="12" id="KW-1185">Reference proteome</keyword>
<dbReference type="PANTHER" id="PTHR39453">
    <property type="entry name" value="PHOSPHATE PROPANOYLTRANSFERASE"/>
    <property type="match status" value="1"/>
</dbReference>
<keyword evidence="7" id="KW-0862">Zinc</keyword>
<dbReference type="EMBL" id="FQUY01000007">
    <property type="protein sequence ID" value="SHE88537.1"/>
    <property type="molecule type" value="Genomic_DNA"/>
</dbReference>
<dbReference type="NCBIfam" id="NF011652">
    <property type="entry name" value="PRK15070.1"/>
    <property type="match status" value="1"/>
</dbReference>
<dbReference type="UniPathway" id="UPA00621"/>
<evidence type="ECO:0000313" key="11">
    <source>
        <dbReference type="EMBL" id="SHE88537.1"/>
    </source>
</evidence>
<evidence type="ECO:0000256" key="5">
    <source>
        <dbReference type="ARBA" id="ARBA00022679"/>
    </source>
</evidence>
<dbReference type="AlphaFoldDB" id="A0A1M4X541"/>
<dbReference type="OrthoDB" id="9784365at2"/>
<dbReference type="EC" id="2.3.1.222" evidence="3 10"/>
<dbReference type="PIRSF" id="PIRSF010130">
    <property type="entry name" value="PduL"/>
    <property type="match status" value="1"/>
</dbReference>
<comment type="catalytic activity">
    <reaction evidence="9 10">
        <text>propanoyl-CoA + phosphate = propanoyl phosphate + CoA</text>
        <dbReference type="Rhea" id="RHEA:28046"/>
        <dbReference type="ChEBI" id="CHEBI:43474"/>
        <dbReference type="ChEBI" id="CHEBI:57287"/>
        <dbReference type="ChEBI" id="CHEBI:57392"/>
        <dbReference type="ChEBI" id="CHEBI:58933"/>
        <dbReference type="EC" id="2.3.1.222"/>
    </reaction>
</comment>
<dbReference type="RefSeq" id="WP_073237703.1">
    <property type="nucleotide sequence ID" value="NZ_FQUY01000007.1"/>
</dbReference>
<keyword evidence="6" id="KW-0479">Metal-binding</keyword>
<comment type="function">
    <text evidence="10">Involved in 1,2-propanediol (1,2-PD) degradation by catalyzing the conversion of propanoyl-CoA to propanoyl-phosphate.</text>
</comment>
<sequence length="216" mass="23285">MANAQDLPTQVNPDEIIPIPVTVGISARHVHLSREHVETLFGPGYELKPMKDLSQPGQFAAEETVTVVGPKGVIEKVRVLGPERKQSQVELSISDCFKIGIKAPLRDSGDLAGSASVTLVGPVGSVTLKEGAIIAARHIHMHTSDAEKYGLEDGDRIYVRAKGPRGIIFGDVLVRVGDNHKLEMHVDTDEGNAVGLRNGDTVYAYKIQGHISELVK</sequence>
<dbReference type="Proteomes" id="UP000184148">
    <property type="component" value="Unassembled WGS sequence"/>
</dbReference>
<dbReference type="STRING" id="1121429.SAMN02745133_01370"/>
<dbReference type="GO" id="GO:0016747">
    <property type="term" value="F:acyltransferase activity, transferring groups other than amino-acyl groups"/>
    <property type="evidence" value="ECO:0007669"/>
    <property type="project" value="InterPro"/>
</dbReference>
<evidence type="ECO:0000256" key="2">
    <source>
        <dbReference type="ARBA" id="ARBA00007342"/>
    </source>
</evidence>
<evidence type="ECO:0000256" key="10">
    <source>
        <dbReference type="PIRNR" id="PIRNR010130"/>
    </source>
</evidence>
<evidence type="ECO:0000256" key="9">
    <source>
        <dbReference type="ARBA" id="ARBA00047589"/>
    </source>
</evidence>
<dbReference type="Pfam" id="PF06130">
    <property type="entry name" value="PTAC"/>
    <property type="match status" value="1"/>
</dbReference>
<evidence type="ECO:0000256" key="4">
    <source>
        <dbReference type="ARBA" id="ARBA00020837"/>
    </source>
</evidence>
<evidence type="ECO:0000313" key="12">
    <source>
        <dbReference type="Proteomes" id="UP000184148"/>
    </source>
</evidence>
<dbReference type="GO" id="GO:0051144">
    <property type="term" value="P:1,2-propanediol catabolic process"/>
    <property type="evidence" value="ECO:0007669"/>
    <property type="project" value="UniProtKB-UniPathway"/>
</dbReference>
<dbReference type="PANTHER" id="PTHR39453:SF1">
    <property type="entry name" value="PHOSPHATE PROPANOYLTRANSFERASE"/>
    <property type="match status" value="1"/>
</dbReference>
<evidence type="ECO:0000256" key="7">
    <source>
        <dbReference type="ARBA" id="ARBA00022833"/>
    </source>
</evidence>
<keyword evidence="5 10" id="KW-0808">Transferase</keyword>
<evidence type="ECO:0000256" key="3">
    <source>
        <dbReference type="ARBA" id="ARBA00012206"/>
    </source>
</evidence>
<comment type="cofactor">
    <cofactor evidence="1">
        <name>Zn(2+)</name>
        <dbReference type="ChEBI" id="CHEBI:29105"/>
    </cofactor>
</comment>
<organism evidence="11 12">
    <name type="scientific">Desulforamulus putei DSM 12395</name>
    <dbReference type="NCBI Taxonomy" id="1121429"/>
    <lineage>
        <taxon>Bacteria</taxon>
        <taxon>Bacillati</taxon>
        <taxon>Bacillota</taxon>
        <taxon>Clostridia</taxon>
        <taxon>Eubacteriales</taxon>
        <taxon>Peptococcaceae</taxon>
        <taxon>Desulforamulus</taxon>
    </lineage>
</organism>